<feature type="region of interest" description="Disordered" evidence="1">
    <location>
        <begin position="32"/>
        <end position="65"/>
    </location>
</feature>
<evidence type="ECO:0000313" key="2">
    <source>
        <dbReference type="EMBL" id="CAH1393074.1"/>
    </source>
</evidence>
<evidence type="ECO:0000313" key="3">
    <source>
        <dbReference type="Proteomes" id="UP001152798"/>
    </source>
</evidence>
<proteinExistence type="predicted"/>
<dbReference type="AlphaFoldDB" id="A0A9P0GZ48"/>
<name>A0A9P0GZ48_NEZVI</name>
<evidence type="ECO:0000256" key="1">
    <source>
        <dbReference type="SAM" id="MobiDB-lite"/>
    </source>
</evidence>
<dbReference type="OrthoDB" id="21643at2759"/>
<protein>
    <submittedName>
        <fullName evidence="2">Uncharacterized protein</fullName>
    </submittedName>
</protein>
<organism evidence="2 3">
    <name type="scientific">Nezara viridula</name>
    <name type="common">Southern green stink bug</name>
    <name type="synonym">Cimex viridulus</name>
    <dbReference type="NCBI Taxonomy" id="85310"/>
    <lineage>
        <taxon>Eukaryota</taxon>
        <taxon>Metazoa</taxon>
        <taxon>Ecdysozoa</taxon>
        <taxon>Arthropoda</taxon>
        <taxon>Hexapoda</taxon>
        <taxon>Insecta</taxon>
        <taxon>Pterygota</taxon>
        <taxon>Neoptera</taxon>
        <taxon>Paraneoptera</taxon>
        <taxon>Hemiptera</taxon>
        <taxon>Heteroptera</taxon>
        <taxon>Panheteroptera</taxon>
        <taxon>Pentatomomorpha</taxon>
        <taxon>Pentatomoidea</taxon>
        <taxon>Pentatomidae</taxon>
        <taxon>Pentatominae</taxon>
        <taxon>Nezara</taxon>
    </lineage>
</organism>
<accession>A0A9P0GZ48</accession>
<reference evidence="2" key="1">
    <citation type="submission" date="2022-01" db="EMBL/GenBank/DDBJ databases">
        <authorList>
            <person name="King R."/>
        </authorList>
    </citation>
    <scope>NUCLEOTIDE SEQUENCE</scope>
</reference>
<dbReference type="EMBL" id="OV725078">
    <property type="protein sequence ID" value="CAH1393074.1"/>
    <property type="molecule type" value="Genomic_DNA"/>
</dbReference>
<gene>
    <name evidence="2" type="ORF">NEZAVI_LOCUS3793</name>
</gene>
<feature type="compositionally biased region" description="Polar residues" evidence="1">
    <location>
        <begin position="44"/>
        <end position="53"/>
    </location>
</feature>
<dbReference type="Proteomes" id="UP001152798">
    <property type="component" value="Chromosome 2"/>
</dbReference>
<keyword evidence="3" id="KW-1185">Reference proteome</keyword>
<sequence>MSEEELENKSNYFFHKSLKDILRNNEKPLFSLGGSDSHVETDNSSKPGQNSKSPNEKTCSESLGNNKKTNIVELRSWKEPFFFFNNDNRLKDGVLFFKCVNNQNNLQYNEVRKKLKQSIRHKMSKRRNLAVKKKFNKKNFKQFMYKKIK</sequence>